<dbReference type="Proteomes" id="UP000820818">
    <property type="component" value="Linkage Group LG6"/>
</dbReference>
<protein>
    <submittedName>
        <fullName evidence="1">Uncharacterized protein</fullName>
    </submittedName>
</protein>
<dbReference type="EMBL" id="WJBH02000006">
    <property type="protein sequence ID" value="KAI9557264.1"/>
    <property type="molecule type" value="Genomic_DNA"/>
</dbReference>
<comment type="caution">
    <text evidence="1">The sequence shown here is derived from an EMBL/GenBank/DDBJ whole genome shotgun (WGS) entry which is preliminary data.</text>
</comment>
<reference evidence="1 2" key="1">
    <citation type="submission" date="2022-05" db="EMBL/GenBank/DDBJ databases">
        <title>A multi-omics perspective on studying reproductive biology in Daphnia sinensis.</title>
        <authorList>
            <person name="Jia J."/>
        </authorList>
    </citation>
    <scope>NUCLEOTIDE SEQUENCE [LARGE SCALE GENOMIC DNA]</scope>
    <source>
        <strain evidence="1 2">WSL</strain>
    </source>
</reference>
<dbReference type="AlphaFoldDB" id="A0AAD5PUM3"/>
<sequence>MHVKLDENPNGTTFLPMSEVVSRLSAFNQPGCDHVTIVFYNFISFTVKPKNLVSECHVERCLIRVVWECCKRKQGYCLCPFVVVGDEISRIIQGPQLTDWICTMKLACSPRMFPLCSGRNKVTIEYEDDEGASD</sequence>
<proteinExistence type="predicted"/>
<organism evidence="1 2">
    <name type="scientific">Daphnia sinensis</name>
    <dbReference type="NCBI Taxonomy" id="1820382"/>
    <lineage>
        <taxon>Eukaryota</taxon>
        <taxon>Metazoa</taxon>
        <taxon>Ecdysozoa</taxon>
        <taxon>Arthropoda</taxon>
        <taxon>Crustacea</taxon>
        <taxon>Branchiopoda</taxon>
        <taxon>Diplostraca</taxon>
        <taxon>Cladocera</taxon>
        <taxon>Anomopoda</taxon>
        <taxon>Daphniidae</taxon>
        <taxon>Daphnia</taxon>
        <taxon>Daphnia similis group</taxon>
    </lineage>
</organism>
<gene>
    <name evidence="1" type="ORF">GHT06_017087</name>
</gene>
<name>A0AAD5PUM3_9CRUS</name>
<keyword evidence="2" id="KW-1185">Reference proteome</keyword>
<accession>A0AAD5PUM3</accession>
<evidence type="ECO:0000313" key="1">
    <source>
        <dbReference type="EMBL" id="KAI9557264.1"/>
    </source>
</evidence>
<evidence type="ECO:0000313" key="2">
    <source>
        <dbReference type="Proteomes" id="UP000820818"/>
    </source>
</evidence>